<dbReference type="EMBL" id="CP021109">
    <property type="protein sequence ID" value="ARP84852.1"/>
    <property type="molecule type" value="Genomic_DNA"/>
</dbReference>
<evidence type="ECO:0000313" key="4">
    <source>
        <dbReference type="Proteomes" id="UP000194139"/>
    </source>
</evidence>
<dbReference type="AlphaFoldDB" id="A0A1W6YUS7"/>
<keyword evidence="2" id="KW-0472">Membrane</keyword>
<keyword evidence="2" id="KW-0812">Transmembrane</keyword>
<feature type="compositionally biased region" description="Acidic residues" evidence="1">
    <location>
        <begin position="500"/>
        <end position="518"/>
    </location>
</feature>
<keyword evidence="4" id="KW-1185">Reference proteome</keyword>
<protein>
    <recommendedName>
        <fullName evidence="5">DUF945 domain-containing protein</fullName>
    </recommendedName>
</protein>
<evidence type="ECO:0008006" key="5">
    <source>
        <dbReference type="Google" id="ProtNLM"/>
    </source>
</evidence>
<dbReference type="Proteomes" id="UP000194139">
    <property type="component" value="Chromosome"/>
</dbReference>
<name>A0A1W6YUS7_9BORD</name>
<reference evidence="3 4" key="1">
    <citation type="submission" date="2017-05" db="EMBL/GenBank/DDBJ databases">
        <title>Complete and WGS of Bordetella genogroups.</title>
        <authorList>
            <person name="Spilker T."/>
            <person name="LiPuma J."/>
        </authorList>
    </citation>
    <scope>NUCLEOTIDE SEQUENCE [LARGE SCALE GENOMIC DNA]</scope>
    <source>
        <strain evidence="3 4">AU17164</strain>
    </source>
</reference>
<organism evidence="3 4">
    <name type="scientific">Bordetella genomosp. 9</name>
    <dbReference type="NCBI Taxonomy" id="1416803"/>
    <lineage>
        <taxon>Bacteria</taxon>
        <taxon>Pseudomonadati</taxon>
        <taxon>Pseudomonadota</taxon>
        <taxon>Betaproteobacteria</taxon>
        <taxon>Burkholderiales</taxon>
        <taxon>Alcaligenaceae</taxon>
        <taxon>Bordetella</taxon>
    </lineage>
</organism>
<keyword evidence="2" id="KW-1133">Transmembrane helix</keyword>
<dbReference type="RefSeq" id="WP_086071181.1">
    <property type="nucleotide sequence ID" value="NZ_CP021109.1"/>
</dbReference>
<evidence type="ECO:0000256" key="1">
    <source>
        <dbReference type="SAM" id="MobiDB-lite"/>
    </source>
</evidence>
<sequence length="528" mass="56344">MSKAIRVVVGVIVVAGVGWVAGAWYTGKRLEEVLPQQVEQANTRLQEVLPGSHATVSLVRQDRHWFSTDVLLRVQFESGAVSGQPAARQDVLDVISHIGHGPFPLDRLKRGQLLPVMAAGVFALQENDTVRPWFELTHGVPPLSGRAALGYGQSVSGTLRTEPLKLTRDDASLDLSGLVLDFSQDRDRRTRLHGTMDSATVDVADDDKAARLKVDGVTLSTDVRPGPAGLQVGTNTLTVKRVALTPPGRPPITLADYTQRTDASEDKGALSVHGEYAASMLTIGSADIGSVQVALGARNLAPEAVKTLLTLYGRIWSRSAEQAQHESGEQQVPEPVLTPEEQAQALEARHVLLAANPNFYIDPILLKTPRGEARFTLNLDLSDPGSPDQPLDERLAKALRKLDARAAVAQPVLAGLLSENMRRQGMDAAAADAQAQALAAIIGKAAADSGYATLQGSDVVSTLHYADGTVDLNGTKMPLDQFAGMVLQGVIGMMGPQDGAMDEPDDQAPDQDDPEENQDQAPSPDTPR</sequence>
<gene>
    <name evidence="3" type="ORF">CAL13_00365</name>
</gene>
<accession>A0A1W6YUS7</accession>
<evidence type="ECO:0000313" key="3">
    <source>
        <dbReference type="EMBL" id="ARP84852.1"/>
    </source>
</evidence>
<proteinExistence type="predicted"/>
<feature type="transmembrane region" description="Helical" evidence="2">
    <location>
        <begin position="7"/>
        <end position="27"/>
    </location>
</feature>
<feature type="region of interest" description="Disordered" evidence="1">
    <location>
        <begin position="493"/>
        <end position="528"/>
    </location>
</feature>
<dbReference type="Pfam" id="PF06097">
    <property type="entry name" value="DUF945"/>
    <property type="match status" value="1"/>
</dbReference>
<dbReference type="InterPro" id="IPR010352">
    <property type="entry name" value="DUF945"/>
</dbReference>
<evidence type="ECO:0000256" key="2">
    <source>
        <dbReference type="SAM" id="Phobius"/>
    </source>
</evidence>